<dbReference type="InterPro" id="IPR014917">
    <property type="entry name" value="DUF1800"/>
</dbReference>
<dbReference type="RefSeq" id="WP_313976408.1">
    <property type="nucleotide sequence ID" value="NZ_JASJOS010000002.1"/>
</dbReference>
<gene>
    <name evidence="1" type="ORF">QNI16_05220</name>
</gene>
<name>A0AAE3QMY2_9BACT</name>
<dbReference type="Proteomes" id="UP001241110">
    <property type="component" value="Unassembled WGS sequence"/>
</dbReference>
<organism evidence="1 2">
    <name type="scientific">Xanthocytophaga flava</name>
    <dbReference type="NCBI Taxonomy" id="3048013"/>
    <lineage>
        <taxon>Bacteria</taxon>
        <taxon>Pseudomonadati</taxon>
        <taxon>Bacteroidota</taxon>
        <taxon>Cytophagia</taxon>
        <taxon>Cytophagales</taxon>
        <taxon>Rhodocytophagaceae</taxon>
        <taxon>Xanthocytophaga</taxon>
    </lineage>
</organism>
<reference evidence="1" key="1">
    <citation type="submission" date="2023-05" db="EMBL/GenBank/DDBJ databases">
        <authorList>
            <person name="Zhang X."/>
        </authorList>
    </citation>
    <scope>NUCLEOTIDE SEQUENCE</scope>
    <source>
        <strain evidence="1">YF14B1</strain>
    </source>
</reference>
<dbReference type="EMBL" id="JASJOS010000002">
    <property type="protein sequence ID" value="MDJ1479876.1"/>
    <property type="molecule type" value="Genomic_DNA"/>
</dbReference>
<evidence type="ECO:0000313" key="1">
    <source>
        <dbReference type="EMBL" id="MDJ1479876.1"/>
    </source>
</evidence>
<accession>A0AAE3QMY2</accession>
<dbReference type="Pfam" id="PF08811">
    <property type="entry name" value="DUF1800"/>
    <property type="match status" value="1"/>
</dbReference>
<sequence>MSDTIYWNESSPSIEVIALNRMGYGHTPEEMKRVQQLGFKNYVEEQLYPNDNQDPIVTQKLSFARLRIEYIHRGNKVAEDRPLQHLQSSISQLWKLIQSGDKLSYEEKIRPLQEVRAATWLRAVYSKWQLREVLTDFWHNHFNVNAAKEERIAATFPVYDRDVIRKNYMGNFRVFLEDVAKSTAMQYYLNNVSSKASPANENYARELFELHTLGASHYYNHLYNRWKEVPGTVTGNPVGYIDEDVYEAARAFTGWTVANGSDNGKGERFPDTGTFLYYEGWHDHYQKRILGTELPPNQPPLADGQKVLDLVASHPATALHICTKLCQRLIADQPATATIQQAVKVWNDSQQQPDQIRRVVRSILLSEEFAKSWGKKIKRPNELVASFLRATQTDFMPDSGFLWLTSQIGYHLFEWPTPNGHPDTGSYWLNSQMMLARWRIMEVMFQDWFKSCKINWQLLPPVTNLTARQMAEQYLKQITGRSISAKTQEVVANFLAVGGSIDEPPIGNTEEIQSRLKNTLSLIGMLPEFQIR</sequence>
<dbReference type="AlphaFoldDB" id="A0AAE3QMY2"/>
<comment type="caution">
    <text evidence="1">The sequence shown here is derived from an EMBL/GenBank/DDBJ whole genome shotgun (WGS) entry which is preliminary data.</text>
</comment>
<protein>
    <submittedName>
        <fullName evidence="1">DUF1800 domain-containing protein</fullName>
    </submittedName>
</protein>
<proteinExistence type="predicted"/>
<evidence type="ECO:0000313" key="2">
    <source>
        <dbReference type="Proteomes" id="UP001241110"/>
    </source>
</evidence>